<evidence type="ECO:0000256" key="10">
    <source>
        <dbReference type="ARBA" id="ARBA00022734"/>
    </source>
</evidence>
<dbReference type="OrthoDB" id="543442at2759"/>
<dbReference type="EMBL" id="JAKOGI010000205">
    <property type="protein sequence ID" value="KAJ8439855.1"/>
    <property type="molecule type" value="Genomic_DNA"/>
</dbReference>
<evidence type="ECO:0000256" key="4">
    <source>
        <dbReference type="ARBA" id="ARBA00012513"/>
    </source>
</evidence>
<dbReference type="Pfam" id="PF00069">
    <property type="entry name" value="Pkinase"/>
    <property type="match status" value="1"/>
</dbReference>
<evidence type="ECO:0000256" key="9">
    <source>
        <dbReference type="ARBA" id="ARBA00022729"/>
    </source>
</evidence>
<comment type="similarity">
    <text evidence="3">In the C-terminal section; belongs to the protein kinase superfamily. Ser/Thr protein kinase family.</text>
</comment>
<keyword evidence="11 20" id="KW-0547">Nucleotide-binding</keyword>
<name>A0A9Q1KBF0_9CARY</name>
<dbReference type="GO" id="GO:0030246">
    <property type="term" value="F:carbohydrate binding"/>
    <property type="evidence" value="ECO:0007669"/>
    <property type="project" value="UniProtKB-KW"/>
</dbReference>
<evidence type="ECO:0000259" key="22">
    <source>
        <dbReference type="PROSITE" id="PS50011"/>
    </source>
</evidence>
<evidence type="ECO:0000256" key="16">
    <source>
        <dbReference type="ARBA" id="ARBA00023170"/>
    </source>
</evidence>
<evidence type="ECO:0000256" key="20">
    <source>
        <dbReference type="PROSITE-ProRule" id="PRU10141"/>
    </source>
</evidence>
<proteinExistence type="inferred from homology"/>
<dbReference type="InterPro" id="IPR008271">
    <property type="entry name" value="Ser/Thr_kinase_AS"/>
</dbReference>
<keyword evidence="14 21" id="KW-1133">Transmembrane helix</keyword>
<dbReference type="InterPro" id="IPR017441">
    <property type="entry name" value="Protein_kinase_ATP_BS"/>
</dbReference>
<evidence type="ECO:0000256" key="2">
    <source>
        <dbReference type="ARBA" id="ARBA00008536"/>
    </source>
</evidence>
<dbReference type="PROSITE" id="PS50011">
    <property type="entry name" value="PROTEIN_KINASE_DOM"/>
    <property type="match status" value="2"/>
</dbReference>
<dbReference type="SUPFAM" id="SSF56112">
    <property type="entry name" value="Protein kinase-like (PK-like)"/>
    <property type="match status" value="2"/>
</dbReference>
<feature type="transmembrane region" description="Helical" evidence="21">
    <location>
        <begin position="6"/>
        <end position="23"/>
    </location>
</feature>
<dbReference type="EC" id="2.7.11.1" evidence="4"/>
<comment type="catalytic activity">
    <reaction evidence="18">
        <text>L-threonyl-[protein] + ATP = O-phospho-L-threonyl-[protein] + ADP + H(+)</text>
        <dbReference type="Rhea" id="RHEA:46608"/>
        <dbReference type="Rhea" id="RHEA-COMP:11060"/>
        <dbReference type="Rhea" id="RHEA-COMP:11605"/>
        <dbReference type="ChEBI" id="CHEBI:15378"/>
        <dbReference type="ChEBI" id="CHEBI:30013"/>
        <dbReference type="ChEBI" id="CHEBI:30616"/>
        <dbReference type="ChEBI" id="CHEBI:61977"/>
        <dbReference type="ChEBI" id="CHEBI:456216"/>
        <dbReference type="EC" id="2.7.11.1"/>
    </reaction>
    <physiologicalReaction direction="left-to-right" evidence="18">
        <dbReference type="Rhea" id="RHEA:46609"/>
    </physiologicalReaction>
</comment>
<keyword evidence="7" id="KW-0808">Transferase</keyword>
<dbReference type="InterPro" id="IPR001245">
    <property type="entry name" value="Ser-Thr/Tyr_kinase_cat_dom"/>
</dbReference>
<comment type="similarity">
    <text evidence="2">In the N-terminal section; belongs to the leguminous lectin family.</text>
</comment>
<comment type="subcellular location">
    <subcellularLocation>
        <location evidence="1">Cell membrane</location>
        <topology evidence="1">Single-pass type I membrane protein</topology>
    </subcellularLocation>
</comment>
<feature type="transmembrane region" description="Helical" evidence="21">
    <location>
        <begin position="288"/>
        <end position="309"/>
    </location>
</feature>
<evidence type="ECO:0000256" key="21">
    <source>
        <dbReference type="SAM" id="Phobius"/>
    </source>
</evidence>
<dbReference type="FunFam" id="2.60.120.200:FF:000096">
    <property type="entry name" value="L-type lectin-domain containing receptor kinase V.9"/>
    <property type="match status" value="1"/>
</dbReference>
<reference evidence="23" key="1">
    <citation type="submission" date="2022-04" db="EMBL/GenBank/DDBJ databases">
        <title>Carnegiea gigantea Genome sequencing and assembly v2.</title>
        <authorList>
            <person name="Copetti D."/>
            <person name="Sanderson M.J."/>
            <person name="Burquez A."/>
            <person name="Wojciechowski M.F."/>
        </authorList>
    </citation>
    <scope>NUCLEOTIDE SEQUENCE</scope>
    <source>
        <strain evidence="23">SGP5-SGP5p</strain>
        <tissue evidence="23">Aerial part</tissue>
    </source>
</reference>
<dbReference type="InterPro" id="IPR050528">
    <property type="entry name" value="L-type_Lectin-RKs"/>
</dbReference>
<evidence type="ECO:0000256" key="7">
    <source>
        <dbReference type="ARBA" id="ARBA00022679"/>
    </source>
</evidence>
<feature type="domain" description="Protein kinase" evidence="22">
    <location>
        <begin position="342"/>
        <end position="631"/>
    </location>
</feature>
<organism evidence="23 24">
    <name type="scientific">Carnegiea gigantea</name>
    <dbReference type="NCBI Taxonomy" id="171969"/>
    <lineage>
        <taxon>Eukaryota</taxon>
        <taxon>Viridiplantae</taxon>
        <taxon>Streptophyta</taxon>
        <taxon>Embryophyta</taxon>
        <taxon>Tracheophyta</taxon>
        <taxon>Spermatophyta</taxon>
        <taxon>Magnoliopsida</taxon>
        <taxon>eudicotyledons</taxon>
        <taxon>Gunneridae</taxon>
        <taxon>Pentapetalae</taxon>
        <taxon>Caryophyllales</taxon>
        <taxon>Cactineae</taxon>
        <taxon>Cactaceae</taxon>
        <taxon>Cactoideae</taxon>
        <taxon>Echinocereeae</taxon>
        <taxon>Carnegiea</taxon>
    </lineage>
</organism>
<keyword evidence="10" id="KW-0430">Lectin</keyword>
<dbReference type="SUPFAM" id="SSF49899">
    <property type="entry name" value="Concanavalin A-like lectins/glucanases"/>
    <property type="match status" value="2"/>
</dbReference>
<sequence length="994" mass="110211">MAGSSAYLLHPVVFLFFVVFIGAQDENQFIYNGFQGAHLHLDGLADIYPDGLLQMTNTSKQQSGHAFHPQPFKFRATSSFSTAFVFAMNPDVPNHGGHGVAFVISPSMNFQEAVPAEYLGLFNLSNNGLQSNHIFAVELDTIQNVVFGDIDGNHVGIDVNGLRSVDSASAAYYPDEEGEKRSLDLTSKKPMQVWIDYTGEEMTVNVTIAPLRQRKPSKSLLSTRVNLSAVFLDSMYIGFSSSTGLTANEHYILGWSWSQIGQAQGLDPSKLPPLPRFHKHKGRLNPNFLAVLVVSLLSLIMIAGAAYVIKRRTYEELREQWEQEYASYRLSYRDLYAATKGFKDSELLGSGGFGKVYKGMLPIIDTQVAVKRVSHDSKQGMREFVAEIVSMGRLRHRNLVQLLGYCRRKGELLLVYDYMSNGSLDRFLFRNSGSILSWSQRFSITKGVASALLYLHEEWEQVVLHRDVKASNVLLDAEMNARLGDFGLARLYDHGSNPQSTHVVGTVGYLAPELSRTGKPTAATDVFAFGIFLLEVACGRRPIGLHNPATEEFTLGEWVFRCWKKGAILETSDPRLEGNYVIKEMELVLKLGLLCSHPQPESRPKMRHVVQFLGGSAPLPDIPSDYDHEWDGFLGEGWQISASFPSSSGVPEHSGHGLVFVISRSMNFQNAFSSEYLGLFNVSSNGLPSNHVFALELDTVQNVQLEEINANHVGIDVHSLTSIDAAPASYYSDKEGVNKSLLLKSGKPMQVWIDYDGVEMLVNVTLAPIGHPKPCKNILSKHINLSSLLLVSMYAGFSSSAGFLSNSHYLLGWSWNQSGKAQDLEASKLPSLPRFRNQKQRLNLTFLVLLIFVVLFSLVIVGAAWSRFKVIKGVASALLYLHEEWEQVVLHGDVKASIVLLDAEMNARLGDFGLARLYDHNTKPQPTHMRGAILDASDPKLEGSYVSEEMDLVLKLGMLCAHPEAEATPTMREVAHFLERDAAVPDTPSDFDPK</sequence>
<evidence type="ECO:0000256" key="17">
    <source>
        <dbReference type="ARBA" id="ARBA00023180"/>
    </source>
</evidence>
<dbReference type="CDD" id="cd14066">
    <property type="entry name" value="STKc_IRAK"/>
    <property type="match status" value="1"/>
</dbReference>
<dbReference type="Gene3D" id="3.30.200.20">
    <property type="entry name" value="Phosphorylase Kinase, domain 1"/>
    <property type="match status" value="1"/>
</dbReference>
<feature type="transmembrane region" description="Helical" evidence="21">
    <location>
        <begin position="844"/>
        <end position="865"/>
    </location>
</feature>
<dbReference type="GO" id="GO:0004674">
    <property type="term" value="F:protein serine/threonine kinase activity"/>
    <property type="evidence" value="ECO:0007669"/>
    <property type="project" value="UniProtKB-KW"/>
</dbReference>
<evidence type="ECO:0000256" key="12">
    <source>
        <dbReference type="ARBA" id="ARBA00022777"/>
    </source>
</evidence>
<dbReference type="CDD" id="cd06899">
    <property type="entry name" value="lectin_legume_LecRK_Arcelin_ConA"/>
    <property type="match status" value="2"/>
</dbReference>
<dbReference type="SMART" id="SM00220">
    <property type="entry name" value="S_TKc"/>
    <property type="match status" value="1"/>
</dbReference>
<gene>
    <name evidence="23" type="ORF">Cgig2_003921</name>
</gene>
<dbReference type="FunFam" id="1.10.510.10:FF:000517">
    <property type="entry name" value="Putative receptor kinase Lecrk"/>
    <property type="match status" value="1"/>
</dbReference>
<dbReference type="InterPro" id="IPR000719">
    <property type="entry name" value="Prot_kinase_dom"/>
</dbReference>
<evidence type="ECO:0000256" key="14">
    <source>
        <dbReference type="ARBA" id="ARBA00022989"/>
    </source>
</evidence>
<keyword evidence="5" id="KW-1003">Cell membrane</keyword>
<comment type="caution">
    <text evidence="23">The sequence shown here is derived from an EMBL/GenBank/DDBJ whole genome shotgun (WGS) entry which is preliminary data.</text>
</comment>
<evidence type="ECO:0000256" key="5">
    <source>
        <dbReference type="ARBA" id="ARBA00022475"/>
    </source>
</evidence>
<dbReference type="InterPro" id="IPR001220">
    <property type="entry name" value="Legume_lectin_dom"/>
</dbReference>
<evidence type="ECO:0000256" key="19">
    <source>
        <dbReference type="ARBA" id="ARBA00048977"/>
    </source>
</evidence>
<evidence type="ECO:0000256" key="11">
    <source>
        <dbReference type="ARBA" id="ARBA00022741"/>
    </source>
</evidence>
<dbReference type="FunFam" id="3.30.200.20:FF:000112">
    <property type="entry name" value="Lectin-domain containing receptor kinase A4.3"/>
    <property type="match status" value="1"/>
</dbReference>
<keyword evidence="8 21" id="KW-0812">Transmembrane</keyword>
<keyword evidence="15 21" id="KW-0472">Membrane</keyword>
<evidence type="ECO:0000256" key="1">
    <source>
        <dbReference type="ARBA" id="ARBA00004251"/>
    </source>
</evidence>
<keyword evidence="16" id="KW-0675">Receptor</keyword>
<dbReference type="Pfam" id="PF00139">
    <property type="entry name" value="Lectin_legB"/>
    <property type="match status" value="2"/>
</dbReference>
<evidence type="ECO:0000256" key="15">
    <source>
        <dbReference type="ARBA" id="ARBA00023136"/>
    </source>
</evidence>
<dbReference type="GO" id="GO:1901001">
    <property type="term" value="P:negative regulation of response to salt stress"/>
    <property type="evidence" value="ECO:0007669"/>
    <property type="project" value="UniProtKB-ARBA"/>
</dbReference>
<evidence type="ECO:0000313" key="23">
    <source>
        <dbReference type="EMBL" id="KAJ8439855.1"/>
    </source>
</evidence>
<dbReference type="GO" id="GO:0005524">
    <property type="term" value="F:ATP binding"/>
    <property type="evidence" value="ECO:0007669"/>
    <property type="project" value="UniProtKB-UniRule"/>
</dbReference>
<dbReference type="PANTHER" id="PTHR27007">
    <property type="match status" value="1"/>
</dbReference>
<dbReference type="Pfam" id="PF07714">
    <property type="entry name" value="PK_Tyr_Ser-Thr"/>
    <property type="match status" value="1"/>
</dbReference>
<evidence type="ECO:0000256" key="8">
    <source>
        <dbReference type="ARBA" id="ARBA00022692"/>
    </source>
</evidence>
<dbReference type="GO" id="GO:0005886">
    <property type="term" value="C:plasma membrane"/>
    <property type="evidence" value="ECO:0007669"/>
    <property type="project" value="UniProtKB-SubCell"/>
</dbReference>
<dbReference type="AlphaFoldDB" id="A0A9Q1KBF0"/>
<keyword evidence="24" id="KW-1185">Reference proteome</keyword>
<protein>
    <recommendedName>
        <fullName evidence="4">non-specific serine/threonine protein kinase</fullName>
        <ecNumber evidence="4">2.7.11.1</ecNumber>
    </recommendedName>
</protein>
<dbReference type="Proteomes" id="UP001153076">
    <property type="component" value="Unassembled WGS sequence"/>
</dbReference>
<dbReference type="PROSITE" id="PS00107">
    <property type="entry name" value="PROTEIN_KINASE_ATP"/>
    <property type="match status" value="1"/>
</dbReference>
<dbReference type="Gene3D" id="1.10.510.10">
    <property type="entry name" value="Transferase(Phosphotransferase) domain 1"/>
    <property type="match status" value="2"/>
</dbReference>
<keyword evidence="17" id="KW-0325">Glycoprotein</keyword>
<dbReference type="GO" id="GO:0006952">
    <property type="term" value="P:defense response"/>
    <property type="evidence" value="ECO:0007669"/>
    <property type="project" value="UniProtKB-ARBA"/>
</dbReference>
<keyword evidence="12" id="KW-0418">Kinase</keyword>
<accession>A0A9Q1KBF0</accession>
<evidence type="ECO:0000256" key="3">
    <source>
        <dbReference type="ARBA" id="ARBA00010217"/>
    </source>
</evidence>
<dbReference type="InterPro" id="IPR011009">
    <property type="entry name" value="Kinase-like_dom_sf"/>
</dbReference>
<dbReference type="PROSITE" id="PS00108">
    <property type="entry name" value="PROTEIN_KINASE_ST"/>
    <property type="match status" value="1"/>
</dbReference>
<evidence type="ECO:0000256" key="6">
    <source>
        <dbReference type="ARBA" id="ARBA00022527"/>
    </source>
</evidence>
<comment type="catalytic activity">
    <reaction evidence="19">
        <text>L-seryl-[protein] + ATP = O-phospho-L-seryl-[protein] + ADP + H(+)</text>
        <dbReference type="Rhea" id="RHEA:17989"/>
        <dbReference type="Rhea" id="RHEA-COMP:9863"/>
        <dbReference type="Rhea" id="RHEA-COMP:11604"/>
        <dbReference type="ChEBI" id="CHEBI:15378"/>
        <dbReference type="ChEBI" id="CHEBI:29999"/>
        <dbReference type="ChEBI" id="CHEBI:30616"/>
        <dbReference type="ChEBI" id="CHEBI:83421"/>
        <dbReference type="ChEBI" id="CHEBI:456216"/>
        <dbReference type="EC" id="2.7.11.1"/>
    </reaction>
    <physiologicalReaction direction="left-to-right" evidence="19">
        <dbReference type="Rhea" id="RHEA:17990"/>
    </physiologicalReaction>
</comment>
<dbReference type="InterPro" id="IPR013320">
    <property type="entry name" value="ConA-like_dom_sf"/>
</dbReference>
<keyword evidence="9" id="KW-0732">Signal</keyword>
<dbReference type="Gene3D" id="2.60.120.200">
    <property type="match status" value="2"/>
</dbReference>
<keyword evidence="6" id="KW-0723">Serine/threonine-protein kinase</keyword>
<keyword evidence="13 20" id="KW-0067">ATP-binding</keyword>
<evidence type="ECO:0000256" key="13">
    <source>
        <dbReference type="ARBA" id="ARBA00022840"/>
    </source>
</evidence>
<evidence type="ECO:0000313" key="24">
    <source>
        <dbReference type="Proteomes" id="UP001153076"/>
    </source>
</evidence>
<evidence type="ECO:0000256" key="18">
    <source>
        <dbReference type="ARBA" id="ARBA00048659"/>
    </source>
</evidence>
<feature type="binding site" evidence="20">
    <location>
        <position position="371"/>
    </location>
    <ligand>
        <name>ATP</name>
        <dbReference type="ChEBI" id="CHEBI:30616"/>
    </ligand>
</feature>
<feature type="domain" description="Protein kinase" evidence="22">
    <location>
        <begin position="737"/>
        <end position="994"/>
    </location>
</feature>
<dbReference type="GO" id="GO:0051707">
    <property type="term" value="P:response to other organism"/>
    <property type="evidence" value="ECO:0007669"/>
    <property type="project" value="UniProtKB-ARBA"/>
</dbReference>